<feature type="compositionally biased region" description="Acidic residues" evidence="9">
    <location>
        <begin position="379"/>
        <end position="395"/>
    </location>
</feature>
<dbReference type="PANTHER" id="PTHR12786:SF2">
    <property type="entry name" value="SPLICING FACTOR 3A SUBUNIT 3"/>
    <property type="match status" value="1"/>
</dbReference>
<evidence type="ECO:0000259" key="10">
    <source>
        <dbReference type="PROSITE" id="PS50171"/>
    </source>
</evidence>
<organism evidence="11">
    <name type="scientific">Aceria tosichella</name>
    <name type="common">wheat curl mite</name>
    <dbReference type="NCBI Taxonomy" id="561515"/>
    <lineage>
        <taxon>Eukaryota</taxon>
        <taxon>Metazoa</taxon>
        <taxon>Ecdysozoa</taxon>
        <taxon>Arthropoda</taxon>
        <taxon>Chelicerata</taxon>
        <taxon>Arachnida</taxon>
        <taxon>Acari</taxon>
        <taxon>Acariformes</taxon>
        <taxon>Trombidiformes</taxon>
        <taxon>Prostigmata</taxon>
        <taxon>Eupodina</taxon>
        <taxon>Eriophyoidea</taxon>
        <taxon>Eriophyidae</taxon>
        <taxon>Eriophyinae</taxon>
        <taxon>Aceriini</taxon>
        <taxon>Aceria</taxon>
    </lineage>
</organism>
<keyword evidence="4" id="KW-0479">Metal-binding</keyword>
<evidence type="ECO:0000256" key="7">
    <source>
        <dbReference type="ARBA" id="ARBA00023187"/>
    </source>
</evidence>
<dbReference type="Pfam" id="PF16837">
    <property type="entry name" value="SF3A3"/>
    <property type="match status" value="1"/>
</dbReference>
<evidence type="ECO:0000256" key="6">
    <source>
        <dbReference type="ARBA" id="ARBA00022833"/>
    </source>
</evidence>
<protein>
    <submittedName>
        <fullName evidence="11">Splicing factor 3A subunit 3</fullName>
    </submittedName>
</protein>
<evidence type="ECO:0000256" key="3">
    <source>
        <dbReference type="ARBA" id="ARBA00022664"/>
    </source>
</evidence>
<dbReference type="GO" id="GO:0005681">
    <property type="term" value="C:spliceosomal complex"/>
    <property type="evidence" value="ECO:0007669"/>
    <property type="project" value="InterPro"/>
</dbReference>
<dbReference type="PANTHER" id="PTHR12786">
    <property type="entry name" value="SPLICING FACTOR SF3A-RELATED"/>
    <property type="match status" value="1"/>
</dbReference>
<proteinExistence type="inferred from homology"/>
<keyword evidence="7" id="KW-0508">mRNA splicing</keyword>
<dbReference type="InterPro" id="IPR051421">
    <property type="entry name" value="RNA_Proc_DNA_Dmg_Regulator"/>
</dbReference>
<evidence type="ECO:0000256" key="4">
    <source>
        <dbReference type="ARBA" id="ARBA00022723"/>
    </source>
</evidence>
<evidence type="ECO:0000256" key="5">
    <source>
        <dbReference type="ARBA" id="ARBA00022771"/>
    </source>
</evidence>
<dbReference type="InterPro" id="IPR031774">
    <property type="entry name" value="SF3A3_dom"/>
</dbReference>
<feature type="domain" description="Matrin-type" evidence="10">
    <location>
        <begin position="429"/>
        <end position="460"/>
    </location>
</feature>
<dbReference type="GO" id="GO:0000398">
    <property type="term" value="P:mRNA splicing, via spliceosome"/>
    <property type="evidence" value="ECO:0007669"/>
    <property type="project" value="InterPro"/>
</dbReference>
<evidence type="ECO:0000256" key="1">
    <source>
        <dbReference type="ARBA" id="ARBA00004123"/>
    </source>
</evidence>
<comment type="subcellular location">
    <subcellularLocation>
        <location evidence="1">Nucleus</location>
    </subcellularLocation>
</comment>
<dbReference type="InterPro" id="IPR025086">
    <property type="entry name" value="SDE2/SF3A3_SAP"/>
</dbReference>
<dbReference type="GO" id="GO:0008270">
    <property type="term" value="F:zinc ion binding"/>
    <property type="evidence" value="ECO:0007669"/>
    <property type="project" value="UniProtKB-KW"/>
</dbReference>
<keyword evidence="3" id="KW-0507">mRNA processing</keyword>
<dbReference type="AlphaFoldDB" id="A0A6G1S8Y8"/>
<evidence type="ECO:0000313" key="11">
    <source>
        <dbReference type="EMBL" id="MDE46965.1"/>
    </source>
</evidence>
<name>A0A6G1S8Y8_9ACAR</name>
<dbReference type="Pfam" id="PF11931">
    <property type="entry name" value="SF3a60_Prp9_C"/>
    <property type="match status" value="1"/>
</dbReference>
<sequence length="524" mass="60964">MDDDPLEEKRLLHEQRDRIELAIVDEMLAKKSGHKEQLDSQHRQKRLLDKYMACSNKLLQLYAQETVRPDHNGNLHRVCNEFYTEYNKISSRHNTDTGADDNLILDVVSGTTETFLEPSSMAVVVPSDLGATDKVATVTTEKLVEFTDEEGYGKYLDLNESYEMYLQVVKNDQVKPNYLNFLMKYEKLIKGLERERKLTPSYKAFIEKMFDYFRDYSRRAKPLFDYKEMEDNAHERFLEQWRNKAVPGWFTAKDQERETIAEPMVDLVSYKSLEQLMELGLDCLKQELRVRGLKCGGTLEDRAKRLWSIRGKLPEEIDESLKNSSCNNKKGKKRQTIDPEHIACIEAKLAAYMEYFNDHLQATVENVQRKQARTADERNESDDDDVSDVEDDEGEQNNVIYNPKNLPLGWDGKPIPYWLYKLHGLNMTFTCEICGNATYKGPKAFQRHFAEQRHAHGMKCLGIPNTAHFANITSIQDAITLWDKLKSEKQKDQFQAQVEEEYEDSQGNVVNKKTYEDLKRQGLL</sequence>
<evidence type="ECO:0000256" key="8">
    <source>
        <dbReference type="ARBA" id="ARBA00023242"/>
    </source>
</evidence>
<keyword evidence="5" id="KW-0863">Zinc-finger</keyword>
<dbReference type="PROSITE" id="PS50171">
    <property type="entry name" value="ZF_MATRIN"/>
    <property type="match status" value="1"/>
</dbReference>
<dbReference type="EMBL" id="GGYP01002194">
    <property type="protein sequence ID" value="MDE46965.1"/>
    <property type="molecule type" value="Transcribed_RNA"/>
</dbReference>
<dbReference type="GO" id="GO:0003723">
    <property type="term" value="F:RNA binding"/>
    <property type="evidence" value="ECO:0007669"/>
    <property type="project" value="InterPro"/>
</dbReference>
<dbReference type="Pfam" id="PF13297">
    <property type="entry name" value="SDE2_2C"/>
    <property type="match status" value="1"/>
</dbReference>
<accession>A0A6G1S8Y8</accession>
<keyword evidence="6" id="KW-0862">Zinc</keyword>
<dbReference type="InterPro" id="IPR024598">
    <property type="entry name" value="SF3a60/Prp9_C"/>
</dbReference>
<comment type="similarity">
    <text evidence="2">Belongs to the SF3A3 family.</text>
</comment>
<feature type="region of interest" description="Disordered" evidence="9">
    <location>
        <begin position="368"/>
        <end position="400"/>
    </location>
</feature>
<dbReference type="InterPro" id="IPR000690">
    <property type="entry name" value="Matrin/U1-C_Znf_C2H2"/>
</dbReference>
<evidence type="ECO:0000256" key="2">
    <source>
        <dbReference type="ARBA" id="ARBA00008776"/>
    </source>
</evidence>
<gene>
    <name evidence="11" type="primary">noi</name>
    <name evidence="11" type="ORF">g.14080</name>
</gene>
<evidence type="ECO:0000256" key="9">
    <source>
        <dbReference type="SAM" id="MobiDB-lite"/>
    </source>
</evidence>
<keyword evidence="8" id="KW-0539">Nucleus</keyword>
<reference evidence="11" key="1">
    <citation type="submission" date="2018-10" db="EMBL/GenBank/DDBJ databases">
        <title>Transcriptome assembly of Aceria tosichella (Wheat curl mite) Type 2.</title>
        <authorList>
            <person name="Scully E.D."/>
            <person name="Geib S.M."/>
            <person name="Palmer N.A."/>
            <person name="Gupta A.K."/>
            <person name="Sarath G."/>
            <person name="Tatineni S."/>
        </authorList>
    </citation>
    <scope>NUCLEOTIDE SEQUENCE</scope>
    <source>
        <strain evidence="11">LincolnNE</strain>
    </source>
</reference>